<sequence>MRTAERVRARTSLRTTAVAALFAALTATVLPAPSASADAPPAGRVLRVSTAGDGRQADGPSDRATVTPDGRSVGFSSQAGNLLPDGQARPPLTEAYVRDLRTGRLSWITGGLGSPVLSADGRYAAYIAFGPHAVNVFRADLRTGEQQPVDSGFDGSWDPSVSADGRFVAYRVAPAHPALPYWIEVRDMRTGTVEQVGRGPVREGLRGMSRPFLSADARYVAYQDDDLRQVFVRDRATGRTAVAAPGRAPVSLVQLSADGGTVVLTSGSDTYVRNWRSGITRRVPGVRGEAVSPDGRYLLCADGSSRLSLWDLRTGARRTVSDRPAAAVPGAVAEGGRAVVFSSPVRDGSQPDQVSDVYVWYPR</sequence>
<feature type="region of interest" description="Disordered" evidence="1">
    <location>
        <begin position="50"/>
        <end position="88"/>
    </location>
</feature>
<comment type="caution">
    <text evidence="3">The sequence shown here is derived from an EMBL/GenBank/DDBJ whole genome shotgun (WGS) entry which is preliminary data.</text>
</comment>
<organism evidence="3 4">
    <name type="scientific">Streptomyces gamaensis</name>
    <dbReference type="NCBI Taxonomy" id="1763542"/>
    <lineage>
        <taxon>Bacteria</taxon>
        <taxon>Bacillati</taxon>
        <taxon>Actinomycetota</taxon>
        <taxon>Actinomycetes</taxon>
        <taxon>Kitasatosporales</taxon>
        <taxon>Streptomycetaceae</taxon>
        <taxon>Streptomyces</taxon>
    </lineage>
</organism>
<dbReference type="SUPFAM" id="SSF82171">
    <property type="entry name" value="DPP6 N-terminal domain-like"/>
    <property type="match status" value="1"/>
</dbReference>
<name>A0ABW0YXS4_9ACTN</name>
<reference evidence="4" key="1">
    <citation type="journal article" date="2019" name="Int. J. Syst. Evol. Microbiol.">
        <title>The Global Catalogue of Microorganisms (GCM) 10K type strain sequencing project: providing services to taxonomists for standard genome sequencing and annotation.</title>
        <authorList>
            <consortium name="The Broad Institute Genomics Platform"/>
            <consortium name="The Broad Institute Genome Sequencing Center for Infectious Disease"/>
            <person name="Wu L."/>
            <person name="Ma J."/>
        </authorList>
    </citation>
    <scope>NUCLEOTIDE SEQUENCE [LARGE SCALE GENOMIC DNA]</scope>
    <source>
        <strain evidence="4">CGMCC 4.7304</strain>
    </source>
</reference>
<evidence type="ECO:0000313" key="4">
    <source>
        <dbReference type="Proteomes" id="UP001596083"/>
    </source>
</evidence>
<accession>A0ABW0YXS4</accession>
<proteinExistence type="predicted"/>
<dbReference type="EMBL" id="JBHSPB010000005">
    <property type="protein sequence ID" value="MFC5720557.1"/>
    <property type="molecule type" value="Genomic_DNA"/>
</dbReference>
<dbReference type="Gene3D" id="2.120.10.30">
    <property type="entry name" value="TolB, C-terminal domain"/>
    <property type="match status" value="2"/>
</dbReference>
<feature type="chain" id="PRO_5046832247" evidence="2">
    <location>
        <begin position="38"/>
        <end position="363"/>
    </location>
</feature>
<gene>
    <name evidence="3" type="ORF">ACFP1Z_10330</name>
</gene>
<keyword evidence="4" id="KW-1185">Reference proteome</keyword>
<evidence type="ECO:0000256" key="1">
    <source>
        <dbReference type="SAM" id="MobiDB-lite"/>
    </source>
</evidence>
<evidence type="ECO:0000256" key="2">
    <source>
        <dbReference type="SAM" id="SignalP"/>
    </source>
</evidence>
<evidence type="ECO:0000313" key="3">
    <source>
        <dbReference type="EMBL" id="MFC5720557.1"/>
    </source>
</evidence>
<dbReference type="Proteomes" id="UP001596083">
    <property type="component" value="Unassembled WGS sequence"/>
</dbReference>
<protein>
    <submittedName>
        <fullName evidence="3">TolB family protein</fullName>
    </submittedName>
</protein>
<keyword evidence="2" id="KW-0732">Signal</keyword>
<feature type="signal peptide" evidence="2">
    <location>
        <begin position="1"/>
        <end position="37"/>
    </location>
</feature>
<dbReference type="RefSeq" id="WP_390315707.1">
    <property type="nucleotide sequence ID" value="NZ_JBHSPB010000005.1"/>
</dbReference>
<dbReference type="InterPro" id="IPR011042">
    <property type="entry name" value="6-blade_b-propeller_TolB-like"/>
</dbReference>